<dbReference type="GO" id="GO:0004553">
    <property type="term" value="F:hydrolase activity, hydrolyzing O-glycosyl compounds"/>
    <property type="evidence" value="ECO:0007669"/>
    <property type="project" value="TreeGrafter"/>
</dbReference>
<evidence type="ECO:0000256" key="1">
    <source>
        <dbReference type="ARBA" id="ARBA00022801"/>
    </source>
</evidence>
<accession>A0A811KPW0</accession>
<dbReference type="EMBL" id="CAJFDH010000004">
    <property type="protein sequence ID" value="CAD5218504.1"/>
    <property type="molecule type" value="Genomic_DNA"/>
</dbReference>
<dbReference type="InterPro" id="IPR029058">
    <property type="entry name" value="AB_hydrolase_fold"/>
</dbReference>
<dbReference type="PANTHER" id="PTHR16138:SF7">
    <property type="entry name" value="PALMITOYL-PROTEIN THIOESTERASE ABHD10, MITOCHONDRIAL"/>
    <property type="match status" value="1"/>
</dbReference>
<dbReference type="OrthoDB" id="408373at2759"/>
<evidence type="ECO:0000313" key="3">
    <source>
        <dbReference type="Proteomes" id="UP000614601"/>
    </source>
</evidence>
<dbReference type="AlphaFoldDB" id="A0A811KPW0"/>
<gene>
    <name evidence="2" type="ORF">BOKJ2_LOCUS7714</name>
</gene>
<evidence type="ECO:0008006" key="4">
    <source>
        <dbReference type="Google" id="ProtNLM"/>
    </source>
</evidence>
<keyword evidence="3" id="KW-1185">Reference proteome</keyword>
<reference evidence="2" key="1">
    <citation type="submission" date="2020-09" db="EMBL/GenBank/DDBJ databases">
        <authorList>
            <person name="Kikuchi T."/>
        </authorList>
    </citation>
    <scope>NUCLEOTIDE SEQUENCE</scope>
    <source>
        <strain evidence="2">SH1</strain>
    </source>
</reference>
<dbReference type="PANTHER" id="PTHR16138">
    <property type="entry name" value="MYCOPHENOLIC ACID ACYL-GLUCURONIDE ESTERASE, MITOCHONDRIAL"/>
    <property type="match status" value="1"/>
</dbReference>
<organism evidence="2 3">
    <name type="scientific">Bursaphelenchus okinawaensis</name>
    <dbReference type="NCBI Taxonomy" id="465554"/>
    <lineage>
        <taxon>Eukaryota</taxon>
        <taxon>Metazoa</taxon>
        <taxon>Ecdysozoa</taxon>
        <taxon>Nematoda</taxon>
        <taxon>Chromadorea</taxon>
        <taxon>Rhabditida</taxon>
        <taxon>Tylenchina</taxon>
        <taxon>Tylenchomorpha</taxon>
        <taxon>Aphelenchoidea</taxon>
        <taxon>Aphelenchoididae</taxon>
        <taxon>Bursaphelenchus</taxon>
    </lineage>
</organism>
<dbReference type="Proteomes" id="UP000614601">
    <property type="component" value="Unassembled WGS sequence"/>
</dbReference>
<sequence>MTGLRVVFCHGLGAIRNNPLAISVNEWARKHGMAFENVFYDNYGNPEYIWHVDDWRRNIRQRLHPASPALLISNSAGTQAALRAALDVPTNSIVGLAAFAPAVCVDLDYMDKIRPGTVQRLKDGKECFHPCVDKSIKIKVNLENLQNFVENCVCRLNPVIPIPHPVRLVHGFADPLVHYTNSIKLLKQLETQDKSVELVNASHFITDSSIVYKTLDSLMESVLKRKTEDEMAETVKKRVMMA</sequence>
<dbReference type="SUPFAM" id="SSF53474">
    <property type="entry name" value="alpha/beta-Hydrolases"/>
    <property type="match status" value="1"/>
</dbReference>
<name>A0A811KPW0_9BILA</name>
<dbReference type="Proteomes" id="UP000783686">
    <property type="component" value="Unassembled WGS sequence"/>
</dbReference>
<evidence type="ECO:0000313" key="2">
    <source>
        <dbReference type="EMBL" id="CAD5218504.1"/>
    </source>
</evidence>
<dbReference type="EMBL" id="CAJFCW020000004">
    <property type="protein sequence ID" value="CAG9110753.1"/>
    <property type="molecule type" value="Genomic_DNA"/>
</dbReference>
<proteinExistence type="predicted"/>
<dbReference type="InterPro" id="IPR052382">
    <property type="entry name" value="ABHD10_acyl-thioesterase"/>
</dbReference>
<protein>
    <recommendedName>
        <fullName evidence="4">Hydrolase_4 domain-containing protein</fullName>
    </recommendedName>
</protein>
<keyword evidence="1" id="KW-0378">Hydrolase</keyword>
<comment type="caution">
    <text evidence="2">The sequence shown here is derived from an EMBL/GenBank/DDBJ whole genome shotgun (WGS) entry which is preliminary data.</text>
</comment>
<dbReference type="Gene3D" id="3.40.50.1820">
    <property type="entry name" value="alpha/beta hydrolase"/>
    <property type="match status" value="1"/>
</dbReference>